<evidence type="ECO:0000313" key="5">
    <source>
        <dbReference type="Proteomes" id="UP000326678"/>
    </source>
</evidence>
<protein>
    <submittedName>
        <fullName evidence="4">Response regulator</fullName>
    </submittedName>
</protein>
<keyword evidence="1 2" id="KW-0597">Phosphoprotein</keyword>
<accession>A0A5P8VWA2</accession>
<feature type="domain" description="Response regulatory" evidence="3">
    <location>
        <begin position="35"/>
        <end position="153"/>
    </location>
</feature>
<evidence type="ECO:0000256" key="2">
    <source>
        <dbReference type="PROSITE-ProRule" id="PRU00169"/>
    </source>
</evidence>
<organism evidence="4 5">
    <name type="scientific">Nostoc sphaeroides CCNUC1</name>
    <dbReference type="NCBI Taxonomy" id="2653204"/>
    <lineage>
        <taxon>Bacteria</taxon>
        <taxon>Bacillati</taxon>
        <taxon>Cyanobacteriota</taxon>
        <taxon>Cyanophyceae</taxon>
        <taxon>Nostocales</taxon>
        <taxon>Nostocaceae</taxon>
        <taxon>Nostoc</taxon>
    </lineage>
</organism>
<dbReference type="InterPro" id="IPR050595">
    <property type="entry name" value="Bact_response_regulator"/>
</dbReference>
<dbReference type="EMBL" id="CP045226">
    <property type="protein sequence ID" value="QFS44631.1"/>
    <property type="molecule type" value="Genomic_DNA"/>
</dbReference>
<feature type="modified residue" description="4-aspartylphosphate" evidence="2">
    <location>
        <position position="84"/>
    </location>
</feature>
<dbReference type="CDD" id="cd17580">
    <property type="entry name" value="REC_2_DhkD-like"/>
    <property type="match status" value="1"/>
</dbReference>
<dbReference type="PROSITE" id="PS50110">
    <property type="entry name" value="RESPONSE_REGULATORY"/>
    <property type="match status" value="1"/>
</dbReference>
<dbReference type="KEGG" id="nsh:GXM_02106"/>
<dbReference type="AlphaFoldDB" id="A0A5P8VWA2"/>
<dbReference type="SMART" id="SM00448">
    <property type="entry name" value="REC"/>
    <property type="match status" value="1"/>
</dbReference>
<dbReference type="PANTHER" id="PTHR44591">
    <property type="entry name" value="STRESS RESPONSE REGULATOR PROTEIN 1"/>
    <property type="match status" value="1"/>
</dbReference>
<dbReference type="InterPro" id="IPR011006">
    <property type="entry name" value="CheY-like_superfamily"/>
</dbReference>
<dbReference type="GO" id="GO:0000160">
    <property type="term" value="P:phosphorelay signal transduction system"/>
    <property type="evidence" value="ECO:0007669"/>
    <property type="project" value="InterPro"/>
</dbReference>
<reference evidence="4 5" key="1">
    <citation type="submission" date="2019-10" db="EMBL/GenBank/DDBJ databases">
        <title>Genomic and transcriptomic insights into the perfect genentic adaptation of a filamentous nitrogen-fixing cyanobacterium to rice fields.</title>
        <authorList>
            <person name="Chen Z."/>
        </authorList>
    </citation>
    <scope>NUCLEOTIDE SEQUENCE [LARGE SCALE GENOMIC DNA]</scope>
    <source>
        <strain evidence="4">CCNUC1</strain>
    </source>
</reference>
<dbReference type="SUPFAM" id="SSF52172">
    <property type="entry name" value="CheY-like"/>
    <property type="match status" value="1"/>
</dbReference>
<dbReference type="Pfam" id="PF00072">
    <property type="entry name" value="Response_reg"/>
    <property type="match status" value="1"/>
</dbReference>
<name>A0A5P8VWA2_9NOSO</name>
<sequence>MRVSQALILSLAGKSHRKLEQNVIMEPSGTLAGLDILVVEDDDDTRFFITSVLEMDGAKVIAVISADAARKVLSELQPDVLISDIGLPGEDGYTLIRKIRALKPNNGGRVPAIALTAFADSEDRIRALEGGFNTHVSKPIDPEELVEIVASLVGSCNW</sequence>
<evidence type="ECO:0000259" key="3">
    <source>
        <dbReference type="PROSITE" id="PS50110"/>
    </source>
</evidence>
<proteinExistence type="predicted"/>
<evidence type="ECO:0000313" key="4">
    <source>
        <dbReference type="EMBL" id="QFS44631.1"/>
    </source>
</evidence>
<dbReference type="Gene3D" id="3.40.50.2300">
    <property type="match status" value="1"/>
</dbReference>
<gene>
    <name evidence="4" type="ORF">GXM_02106</name>
</gene>
<dbReference type="Proteomes" id="UP000326678">
    <property type="component" value="Chromosome Gxm1"/>
</dbReference>
<dbReference type="InterPro" id="IPR001789">
    <property type="entry name" value="Sig_transdc_resp-reg_receiver"/>
</dbReference>
<keyword evidence="5" id="KW-1185">Reference proteome</keyword>
<evidence type="ECO:0000256" key="1">
    <source>
        <dbReference type="ARBA" id="ARBA00022553"/>
    </source>
</evidence>
<dbReference type="PANTHER" id="PTHR44591:SF3">
    <property type="entry name" value="RESPONSE REGULATORY DOMAIN-CONTAINING PROTEIN"/>
    <property type="match status" value="1"/>
</dbReference>